<comment type="caution">
    <text evidence="2">The sequence shown here is derived from an EMBL/GenBank/DDBJ whole genome shotgun (WGS) entry which is preliminary data.</text>
</comment>
<dbReference type="RefSeq" id="WP_241062467.1">
    <property type="nucleotide sequence ID" value="NZ_JAKWJU010000002.1"/>
</dbReference>
<protein>
    <submittedName>
        <fullName evidence="2">VOC family protein</fullName>
    </submittedName>
</protein>
<feature type="domain" description="VOC" evidence="1">
    <location>
        <begin position="143"/>
        <end position="255"/>
    </location>
</feature>
<dbReference type="Gene3D" id="3.10.180.10">
    <property type="entry name" value="2,3-Dihydroxybiphenyl 1,2-Dioxygenase, domain 1"/>
    <property type="match status" value="2"/>
</dbReference>
<dbReference type="CDD" id="cd07247">
    <property type="entry name" value="SgaA_N_like"/>
    <property type="match status" value="2"/>
</dbReference>
<dbReference type="InterPro" id="IPR052164">
    <property type="entry name" value="Anthracycline_SecMetBiosynth"/>
</dbReference>
<sequence>MPEVTERYEPGVPCWADLMVPDQQAALDFYKDLFGWQGEIGPPETGGYSVCTLHKKPVAGVMATRAPEGQPAPPPTWTMYLATQDVDAAVHRITQNGGTVAVEPRDVMDLGRMAVAKDPTGAVFGLWQSKEFTGAQVVNEHGAVIWTELNTSDLDAAASFYRALGIETSPMEGAPGYQALSVGGRTVGGMQGLENSPPGAPSHWITYFAIDDTDSAVDALTRRDGSVLVPPFDMMAGRMAVVQDPQGATFALIKPVPMQNA</sequence>
<proteinExistence type="predicted"/>
<dbReference type="Pfam" id="PF00903">
    <property type="entry name" value="Glyoxalase"/>
    <property type="match status" value="2"/>
</dbReference>
<evidence type="ECO:0000259" key="1">
    <source>
        <dbReference type="PROSITE" id="PS51819"/>
    </source>
</evidence>
<evidence type="ECO:0000313" key="2">
    <source>
        <dbReference type="EMBL" id="MCH6163585.1"/>
    </source>
</evidence>
<dbReference type="Proteomes" id="UP001166784">
    <property type="component" value="Unassembled WGS sequence"/>
</dbReference>
<reference evidence="2" key="2">
    <citation type="journal article" date="2023" name="Int. J. Syst. Evol. Microbiol.">
        <title>Streptomyces marispadix sp. nov., isolated from marine beach sediment of the Northern Coast of Portugal.</title>
        <authorList>
            <person name="dos Santos J.D.N."/>
            <person name="Vitorino I.R."/>
            <person name="Kallscheuer N."/>
            <person name="Srivastava A."/>
            <person name="Krautwurst S."/>
            <person name="Marz M."/>
            <person name="Jogler C."/>
            <person name="Lobo Da Cunha A."/>
            <person name="Catita J."/>
            <person name="Goncalves H."/>
            <person name="Gonzalez I."/>
            <person name="Reyes F."/>
            <person name="Lage O.M."/>
        </authorList>
    </citation>
    <scope>NUCLEOTIDE SEQUENCE</scope>
    <source>
        <strain evidence="2">M600PL45_2</strain>
    </source>
</reference>
<accession>A0ABS9T501</accession>
<dbReference type="InterPro" id="IPR004360">
    <property type="entry name" value="Glyas_Fos-R_dOase_dom"/>
</dbReference>
<dbReference type="PANTHER" id="PTHR33993">
    <property type="entry name" value="GLYOXALASE-RELATED"/>
    <property type="match status" value="1"/>
</dbReference>
<dbReference type="InterPro" id="IPR029068">
    <property type="entry name" value="Glyas_Bleomycin-R_OHBP_Dase"/>
</dbReference>
<dbReference type="SUPFAM" id="SSF54593">
    <property type="entry name" value="Glyoxalase/Bleomycin resistance protein/Dihydroxybiphenyl dioxygenase"/>
    <property type="match status" value="2"/>
</dbReference>
<feature type="domain" description="VOC" evidence="1">
    <location>
        <begin position="12"/>
        <end position="129"/>
    </location>
</feature>
<keyword evidence="3" id="KW-1185">Reference proteome</keyword>
<gene>
    <name evidence="2" type="ORF">MMA15_25260</name>
</gene>
<dbReference type="PANTHER" id="PTHR33993:SF14">
    <property type="entry name" value="GB|AAF24581.1"/>
    <property type="match status" value="1"/>
</dbReference>
<organism evidence="2 3">
    <name type="scientific">Streptomyces marispadix</name>
    <dbReference type="NCBI Taxonomy" id="2922868"/>
    <lineage>
        <taxon>Bacteria</taxon>
        <taxon>Bacillati</taxon>
        <taxon>Actinomycetota</taxon>
        <taxon>Actinomycetes</taxon>
        <taxon>Kitasatosporales</taxon>
        <taxon>Streptomycetaceae</taxon>
        <taxon>Streptomyces</taxon>
    </lineage>
</organism>
<evidence type="ECO:0000313" key="3">
    <source>
        <dbReference type="Proteomes" id="UP001166784"/>
    </source>
</evidence>
<dbReference type="InterPro" id="IPR037523">
    <property type="entry name" value="VOC_core"/>
</dbReference>
<dbReference type="PROSITE" id="PS51819">
    <property type="entry name" value="VOC"/>
    <property type="match status" value="2"/>
</dbReference>
<dbReference type="EMBL" id="JAKWJU010000002">
    <property type="protein sequence ID" value="MCH6163585.1"/>
    <property type="molecule type" value="Genomic_DNA"/>
</dbReference>
<name>A0ABS9T501_9ACTN</name>
<reference evidence="2" key="1">
    <citation type="submission" date="2022-03" db="EMBL/GenBank/DDBJ databases">
        <authorList>
            <person name="Santos J.D.N."/>
            <person name="Kallscheuer N."/>
            <person name="Jogler C."/>
            <person name="Lage O.M."/>
        </authorList>
    </citation>
    <scope>NUCLEOTIDE SEQUENCE</scope>
    <source>
        <strain evidence="2">M600PL45_2</strain>
    </source>
</reference>